<keyword evidence="1" id="KW-0812">Transmembrane</keyword>
<evidence type="ECO:0000256" key="1">
    <source>
        <dbReference type="SAM" id="Phobius"/>
    </source>
</evidence>
<feature type="transmembrane region" description="Helical" evidence="1">
    <location>
        <begin position="6"/>
        <end position="29"/>
    </location>
</feature>
<evidence type="ECO:0000259" key="2">
    <source>
        <dbReference type="Pfam" id="PF02470"/>
    </source>
</evidence>
<name>A0A918ZAY1_9GAMM</name>
<protein>
    <submittedName>
        <fullName evidence="3">ABC transporter substrate-binding protein</fullName>
    </submittedName>
</protein>
<dbReference type="AlphaFoldDB" id="A0A918ZAY1"/>
<dbReference type="Pfam" id="PF02470">
    <property type="entry name" value="MlaD"/>
    <property type="match status" value="1"/>
</dbReference>
<evidence type="ECO:0000313" key="4">
    <source>
        <dbReference type="Proteomes" id="UP000636453"/>
    </source>
</evidence>
<dbReference type="InterPro" id="IPR003399">
    <property type="entry name" value="Mce/MlaD"/>
</dbReference>
<feature type="domain" description="Mce/MlaD" evidence="2">
    <location>
        <begin position="43"/>
        <end position="116"/>
    </location>
</feature>
<dbReference type="PANTHER" id="PTHR36698">
    <property type="entry name" value="BLL5892 PROTEIN"/>
    <property type="match status" value="1"/>
</dbReference>
<sequence length="308" mass="33784">METRANYVLIGAFTLVATLSLLMFALWAAKYSSEKSWRQYAVIFTEPVTGLSEGSQVQYNGIAVGTVEELRLAPDDPRRVLATLRVQADTPVKADTRAKMSMTGITGTPIIQLTGGSPGSPMLADVDNREIPIIQTEPSALQNIADTANRLVERLDRVLSEQNIRHIAGTLENVDALTRSIADQREDLRALIVNARRSSEQLEATLTHTRGAAEKIDRQLADRLPGLIAKLDHTLDELDSAASGANRIVTENRGAIHSFANDGLAQLGPTLSELRALVRDLRRISDRLERSPANYLLGREAPKEFEPE</sequence>
<dbReference type="PANTHER" id="PTHR36698:SF2">
    <property type="entry name" value="MCE_MLAD DOMAIN-CONTAINING PROTEIN"/>
    <property type="match status" value="1"/>
</dbReference>
<dbReference type="RefSeq" id="WP_146474356.1">
    <property type="nucleotide sequence ID" value="NZ_BNCF01000021.1"/>
</dbReference>
<comment type="caution">
    <text evidence="3">The sequence shown here is derived from an EMBL/GenBank/DDBJ whole genome shotgun (WGS) entry which is preliminary data.</text>
</comment>
<dbReference type="OrthoDB" id="9806984at2"/>
<keyword evidence="1" id="KW-0472">Membrane</keyword>
<keyword evidence="1" id="KW-1133">Transmembrane helix</keyword>
<gene>
    <name evidence="3" type="ORF">GCM10007167_26870</name>
</gene>
<organism evidence="3 4">
    <name type="scientific">Vulcaniibacterium thermophilum</name>
    <dbReference type="NCBI Taxonomy" id="1169913"/>
    <lineage>
        <taxon>Bacteria</taxon>
        <taxon>Pseudomonadati</taxon>
        <taxon>Pseudomonadota</taxon>
        <taxon>Gammaproteobacteria</taxon>
        <taxon>Lysobacterales</taxon>
        <taxon>Lysobacteraceae</taxon>
        <taxon>Vulcaniibacterium</taxon>
    </lineage>
</organism>
<reference evidence="3" key="1">
    <citation type="journal article" date="2014" name="Int. J. Syst. Evol. Microbiol.">
        <title>Complete genome sequence of Corynebacterium casei LMG S-19264T (=DSM 44701T), isolated from a smear-ripened cheese.</title>
        <authorList>
            <consortium name="US DOE Joint Genome Institute (JGI-PGF)"/>
            <person name="Walter F."/>
            <person name="Albersmeier A."/>
            <person name="Kalinowski J."/>
            <person name="Ruckert C."/>
        </authorList>
    </citation>
    <scope>NUCLEOTIDE SEQUENCE</scope>
    <source>
        <strain evidence="3">KCTC 32020</strain>
    </source>
</reference>
<dbReference type="Proteomes" id="UP000636453">
    <property type="component" value="Unassembled WGS sequence"/>
</dbReference>
<accession>A0A918ZAY1</accession>
<evidence type="ECO:0000313" key="3">
    <source>
        <dbReference type="EMBL" id="GHE43790.1"/>
    </source>
</evidence>
<keyword evidence="4" id="KW-1185">Reference proteome</keyword>
<reference evidence="3" key="2">
    <citation type="submission" date="2020-09" db="EMBL/GenBank/DDBJ databases">
        <authorList>
            <person name="Sun Q."/>
            <person name="Kim S."/>
        </authorList>
    </citation>
    <scope>NUCLEOTIDE SEQUENCE</scope>
    <source>
        <strain evidence="3">KCTC 32020</strain>
    </source>
</reference>
<proteinExistence type="predicted"/>
<dbReference type="EMBL" id="BNCF01000021">
    <property type="protein sequence ID" value="GHE43790.1"/>
    <property type="molecule type" value="Genomic_DNA"/>
</dbReference>